<dbReference type="InterPro" id="IPR050388">
    <property type="entry name" value="ABC_Ni/Peptide_Import"/>
</dbReference>
<feature type="domain" description="ABC transporter" evidence="8">
    <location>
        <begin position="15"/>
        <end position="265"/>
    </location>
</feature>
<dbReference type="SMART" id="SM00382">
    <property type="entry name" value="AAA"/>
    <property type="match status" value="1"/>
</dbReference>
<reference evidence="10" key="1">
    <citation type="submission" date="2021-04" db="EMBL/GenBank/DDBJ databases">
        <title>A novel Synergistetes isolate from a pyrite-forming mixed culture.</title>
        <authorList>
            <person name="Bunk B."/>
            <person name="Sproer C."/>
            <person name="Spring S."/>
            <person name="Pester M."/>
        </authorList>
    </citation>
    <scope>NUCLEOTIDE SEQUENCE [LARGE SCALE GENOMIC DNA]</scope>
    <source>
        <strain evidence="10">J.5.4.2-T.3.5.2</strain>
    </source>
</reference>
<protein>
    <submittedName>
        <fullName evidence="9">ABC transporter ATP-binding protein</fullName>
    </submittedName>
</protein>
<dbReference type="RefSeq" id="WP_274373905.1">
    <property type="nucleotide sequence ID" value="NZ_CP072943.1"/>
</dbReference>
<dbReference type="GO" id="GO:0016887">
    <property type="term" value="F:ATP hydrolysis activity"/>
    <property type="evidence" value="ECO:0007669"/>
    <property type="project" value="InterPro"/>
</dbReference>
<dbReference type="PROSITE" id="PS50893">
    <property type="entry name" value="ABC_TRANSPORTER_2"/>
    <property type="match status" value="1"/>
</dbReference>
<keyword evidence="4" id="KW-1003">Cell membrane</keyword>
<dbReference type="CDD" id="cd03257">
    <property type="entry name" value="ABC_NikE_OppD_transporters"/>
    <property type="match status" value="1"/>
</dbReference>
<evidence type="ECO:0000256" key="3">
    <source>
        <dbReference type="ARBA" id="ARBA00022448"/>
    </source>
</evidence>
<sequence>MTPSSTDKATGRHLLEVRNLRVSFDTYGGTVQAVRDVSFHLDEGECLAIVGESGCGKSVTAMALLKLIATPPGKMTGSILFRGDELVGRSEKAMNRIRGREIGMIFQDPMTSLNPTMSIGRQIEEVIAEHDALPRGERRRRALDVLGLVGIPEAERRYGQYPHAFSGGMRQRVLIAMAIACRPALLIADEPTTALDVTIQAQILDIIGALQKELAMTLLLITHDLGVVAKMADRIAVFYAGQIVERGSSEALFRRPAHPYTQALLASIPRIDATRADRLSSIEGTPPDLFRPPLGCAFFPRCTRAMKVCATMPPPSFSVGEDQQASCWLHAMVGGNVGAAERVTGR</sequence>
<evidence type="ECO:0000259" key="8">
    <source>
        <dbReference type="PROSITE" id="PS50893"/>
    </source>
</evidence>
<evidence type="ECO:0000256" key="4">
    <source>
        <dbReference type="ARBA" id="ARBA00022475"/>
    </source>
</evidence>
<dbReference type="InterPro" id="IPR003593">
    <property type="entry name" value="AAA+_ATPase"/>
</dbReference>
<organism evidence="9 10">
    <name type="scientific">Aminithiophilus ramosus</name>
    <dbReference type="NCBI Taxonomy" id="3029084"/>
    <lineage>
        <taxon>Bacteria</taxon>
        <taxon>Thermotogati</taxon>
        <taxon>Synergistota</taxon>
        <taxon>Synergistia</taxon>
        <taxon>Synergistales</taxon>
        <taxon>Aminithiophilaceae</taxon>
        <taxon>Aminithiophilus</taxon>
    </lineage>
</organism>
<accession>A0A9Q7A8M2</accession>
<keyword evidence="3" id="KW-0813">Transport</keyword>
<dbReference type="InterPro" id="IPR003439">
    <property type="entry name" value="ABC_transporter-like_ATP-bd"/>
</dbReference>
<dbReference type="EMBL" id="CP072943">
    <property type="protein sequence ID" value="QTX32655.1"/>
    <property type="molecule type" value="Genomic_DNA"/>
</dbReference>
<comment type="subcellular location">
    <subcellularLocation>
        <location evidence="1">Cell membrane</location>
        <topology evidence="1">Peripheral membrane protein</topology>
    </subcellularLocation>
</comment>
<keyword evidence="10" id="KW-1185">Reference proteome</keyword>
<evidence type="ECO:0000313" key="10">
    <source>
        <dbReference type="Proteomes" id="UP000671879"/>
    </source>
</evidence>
<dbReference type="NCBIfam" id="TIGR01727">
    <property type="entry name" value="oligo_HPY"/>
    <property type="match status" value="1"/>
</dbReference>
<dbReference type="PANTHER" id="PTHR43297">
    <property type="entry name" value="OLIGOPEPTIDE TRANSPORT ATP-BINDING PROTEIN APPD"/>
    <property type="match status" value="1"/>
</dbReference>
<dbReference type="GO" id="GO:0015833">
    <property type="term" value="P:peptide transport"/>
    <property type="evidence" value="ECO:0007669"/>
    <property type="project" value="InterPro"/>
</dbReference>
<dbReference type="Pfam" id="PF00005">
    <property type="entry name" value="ABC_tran"/>
    <property type="match status" value="1"/>
</dbReference>
<dbReference type="AlphaFoldDB" id="A0A9Q7A8M2"/>
<dbReference type="Gene3D" id="3.40.50.300">
    <property type="entry name" value="P-loop containing nucleotide triphosphate hydrolases"/>
    <property type="match status" value="1"/>
</dbReference>
<comment type="similarity">
    <text evidence="2">Belongs to the ABC transporter superfamily.</text>
</comment>
<evidence type="ECO:0000256" key="5">
    <source>
        <dbReference type="ARBA" id="ARBA00022741"/>
    </source>
</evidence>
<dbReference type="KEGG" id="aram:KAR29_01555"/>
<dbReference type="PANTHER" id="PTHR43297:SF2">
    <property type="entry name" value="DIPEPTIDE TRANSPORT ATP-BINDING PROTEIN DPPD"/>
    <property type="match status" value="1"/>
</dbReference>
<dbReference type="SUPFAM" id="SSF52540">
    <property type="entry name" value="P-loop containing nucleoside triphosphate hydrolases"/>
    <property type="match status" value="1"/>
</dbReference>
<keyword evidence="6 9" id="KW-0067">ATP-binding</keyword>
<gene>
    <name evidence="9" type="ORF">KAR29_01555</name>
</gene>
<dbReference type="PROSITE" id="PS00211">
    <property type="entry name" value="ABC_TRANSPORTER_1"/>
    <property type="match status" value="1"/>
</dbReference>
<proteinExistence type="inferred from homology"/>
<evidence type="ECO:0000256" key="6">
    <source>
        <dbReference type="ARBA" id="ARBA00022840"/>
    </source>
</evidence>
<evidence type="ECO:0000313" key="9">
    <source>
        <dbReference type="EMBL" id="QTX32655.1"/>
    </source>
</evidence>
<keyword evidence="5" id="KW-0547">Nucleotide-binding</keyword>
<keyword evidence="7" id="KW-0472">Membrane</keyword>
<dbReference type="InterPro" id="IPR013563">
    <property type="entry name" value="Oligopep_ABC_C"/>
</dbReference>
<evidence type="ECO:0000256" key="1">
    <source>
        <dbReference type="ARBA" id="ARBA00004202"/>
    </source>
</evidence>
<dbReference type="GO" id="GO:0005524">
    <property type="term" value="F:ATP binding"/>
    <property type="evidence" value="ECO:0007669"/>
    <property type="project" value="UniProtKB-KW"/>
</dbReference>
<evidence type="ECO:0000256" key="2">
    <source>
        <dbReference type="ARBA" id="ARBA00005417"/>
    </source>
</evidence>
<dbReference type="GO" id="GO:0005886">
    <property type="term" value="C:plasma membrane"/>
    <property type="evidence" value="ECO:0007669"/>
    <property type="project" value="UniProtKB-SubCell"/>
</dbReference>
<name>A0A9Q7A8M2_9BACT</name>
<dbReference type="Pfam" id="PF08352">
    <property type="entry name" value="oligo_HPY"/>
    <property type="match status" value="1"/>
</dbReference>
<dbReference type="FunFam" id="3.40.50.300:FF:000016">
    <property type="entry name" value="Oligopeptide ABC transporter ATP-binding component"/>
    <property type="match status" value="1"/>
</dbReference>
<dbReference type="InterPro" id="IPR027417">
    <property type="entry name" value="P-loop_NTPase"/>
</dbReference>
<evidence type="ECO:0000256" key="7">
    <source>
        <dbReference type="ARBA" id="ARBA00023136"/>
    </source>
</evidence>
<dbReference type="Proteomes" id="UP000671879">
    <property type="component" value="Chromosome"/>
</dbReference>
<dbReference type="InterPro" id="IPR017871">
    <property type="entry name" value="ABC_transporter-like_CS"/>
</dbReference>